<dbReference type="Proteomes" id="UP000245433">
    <property type="component" value="Unassembled WGS sequence"/>
</dbReference>
<name>A0A2U1DEY3_9LACO</name>
<proteinExistence type="predicted"/>
<dbReference type="RefSeq" id="WP_165806746.1">
    <property type="nucleotide sequence ID" value="NZ_CAKOEX010000001.1"/>
</dbReference>
<keyword evidence="2" id="KW-1185">Reference proteome</keyword>
<comment type="caution">
    <text evidence="1">The sequence shown here is derived from an EMBL/GenBank/DDBJ whole genome shotgun (WGS) entry which is preliminary data.</text>
</comment>
<evidence type="ECO:0000313" key="1">
    <source>
        <dbReference type="EMBL" id="PVY86243.1"/>
    </source>
</evidence>
<protein>
    <submittedName>
        <fullName evidence="1">Uncharacterized protein</fullName>
    </submittedName>
</protein>
<sequence>MVNNSTRQKQIGAKLKEKDLDKMLQQLKRQNKIDLERVSLLNGFQYMKRS</sequence>
<dbReference type="EMBL" id="QEKT01000001">
    <property type="protein sequence ID" value="PVY86243.1"/>
    <property type="molecule type" value="Genomic_DNA"/>
</dbReference>
<reference evidence="1 2" key="1">
    <citation type="submission" date="2018-04" db="EMBL/GenBank/DDBJ databases">
        <title>Genomic Encyclopedia of Type Strains, Phase IV (KMG-IV): sequencing the most valuable type-strain genomes for metagenomic binning, comparative biology and taxonomic classification.</title>
        <authorList>
            <person name="Goeker M."/>
        </authorList>
    </citation>
    <scope>NUCLEOTIDE SEQUENCE [LARGE SCALE GENOMIC DNA]</scope>
    <source>
        <strain evidence="1 2">DSM 28795</strain>
    </source>
</reference>
<accession>A0A2U1DEY3</accession>
<dbReference type="AlphaFoldDB" id="A0A2U1DEY3"/>
<evidence type="ECO:0000313" key="2">
    <source>
        <dbReference type="Proteomes" id="UP000245433"/>
    </source>
</evidence>
<organism evidence="1 2">
    <name type="scientific">Convivina intestini</name>
    <dbReference type="NCBI Taxonomy" id="1505726"/>
    <lineage>
        <taxon>Bacteria</taxon>
        <taxon>Bacillati</taxon>
        <taxon>Bacillota</taxon>
        <taxon>Bacilli</taxon>
        <taxon>Lactobacillales</taxon>
        <taxon>Lactobacillaceae</taxon>
        <taxon>Convivina</taxon>
    </lineage>
</organism>
<gene>
    <name evidence="1" type="ORF">C7384_101158</name>
</gene>